<sequence>MKFSFVRAAAALAMVASVATLAGCGGKAQYTVQGSVFGLSNSGLVLANGSDTVTVPSGATSFAFPKQIDYGTDYNITIKSQPAHMNCTVGGGSGSAGHTVTIQAGVSCVQNEYTLSGQFTGLTVAADGTTARTVTLLNGSTSSVTLSSAGATNTTTGSGTFTFAATVADGAAYGVTVLNTDNGLNCTIANGTGIMHESPVSDLVVTCVPK</sequence>
<evidence type="ECO:0000313" key="3">
    <source>
        <dbReference type="Proteomes" id="UP000475582"/>
    </source>
</evidence>
<gene>
    <name evidence="2" type="ORF">GM676_14945</name>
</gene>
<feature type="signal peptide" evidence="1">
    <location>
        <begin position="1"/>
        <end position="22"/>
    </location>
</feature>
<protein>
    <submittedName>
        <fullName evidence="2">Uncharacterized protein</fullName>
    </submittedName>
</protein>
<organism evidence="2 3">
    <name type="scientific">Duganella radicis</name>
    <dbReference type="NCBI Taxonomy" id="551988"/>
    <lineage>
        <taxon>Bacteria</taxon>
        <taxon>Pseudomonadati</taxon>
        <taxon>Pseudomonadota</taxon>
        <taxon>Betaproteobacteria</taxon>
        <taxon>Burkholderiales</taxon>
        <taxon>Oxalobacteraceae</taxon>
        <taxon>Telluria group</taxon>
        <taxon>Duganella</taxon>
    </lineage>
</organism>
<dbReference type="AlphaFoldDB" id="A0A6L6PJS4"/>
<name>A0A6L6PJS4_9BURK</name>
<proteinExistence type="predicted"/>
<feature type="chain" id="PRO_5027055501" evidence="1">
    <location>
        <begin position="23"/>
        <end position="210"/>
    </location>
</feature>
<evidence type="ECO:0000256" key="1">
    <source>
        <dbReference type="SAM" id="SignalP"/>
    </source>
</evidence>
<keyword evidence="3" id="KW-1185">Reference proteome</keyword>
<reference evidence="2 3" key="1">
    <citation type="submission" date="2019-11" db="EMBL/GenBank/DDBJ databases">
        <title>Type strains purchased from KCTC, JCM and DSMZ.</title>
        <authorList>
            <person name="Lu H."/>
        </authorList>
    </citation>
    <scope>NUCLEOTIDE SEQUENCE [LARGE SCALE GENOMIC DNA]</scope>
    <source>
        <strain evidence="2 3">KCTC 22382</strain>
    </source>
</reference>
<keyword evidence="1" id="KW-0732">Signal</keyword>
<dbReference type="OrthoDB" id="8702084at2"/>
<dbReference type="Proteomes" id="UP000475582">
    <property type="component" value="Unassembled WGS sequence"/>
</dbReference>
<dbReference type="EMBL" id="WNKY01000014">
    <property type="protein sequence ID" value="MTV38871.1"/>
    <property type="molecule type" value="Genomic_DNA"/>
</dbReference>
<dbReference type="PROSITE" id="PS51257">
    <property type="entry name" value="PROKAR_LIPOPROTEIN"/>
    <property type="match status" value="1"/>
</dbReference>
<accession>A0A6L6PJS4</accession>
<comment type="caution">
    <text evidence="2">The sequence shown here is derived from an EMBL/GenBank/DDBJ whole genome shotgun (WGS) entry which is preliminary data.</text>
</comment>
<dbReference type="RefSeq" id="WP_155464445.1">
    <property type="nucleotide sequence ID" value="NZ_WNKY01000014.1"/>
</dbReference>
<evidence type="ECO:0000313" key="2">
    <source>
        <dbReference type="EMBL" id="MTV38871.1"/>
    </source>
</evidence>